<comment type="caution">
    <text evidence="7">The sequence shown here is derived from an EMBL/GenBank/DDBJ whole genome shotgun (WGS) entry which is preliminary data.</text>
</comment>
<accession>A0ABU1SGX2</accession>
<keyword evidence="2" id="KW-0813">Transport</keyword>
<protein>
    <submittedName>
        <fullName evidence="7">Zinc/manganese transport system substrate-binding protein</fullName>
    </submittedName>
</protein>
<feature type="compositionally biased region" description="Basic and acidic residues" evidence="5">
    <location>
        <begin position="159"/>
        <end position="179"/>
    </location>
</feature>
<evidence type="ECO:0000256" key="4">
    <source>
        <dbReference type="ARBA" id="ARBA00022729"/>
    </source>
</evidence>
<keyword evidence="4 6" id="KW-0732">Signal</keyword>
<feature type="compositionally biased region" description="Basic and acidic residues" evidence="5">
    <location>
        <begin position="126"/>
        <end position="141"/>
    </location>
</feature>
<evidence type="ECO:0000256" key="5">
    <source>
        <dbReference type="SAM" id="MobiDB-lite"/>
    </source>
</evidence>
<name>A0ABU1SGX2_9MICO</name>
<dbReference type="InterPro" id="IPR050492">
    <property type="entry name" value="Bact_metal-bind_prot9"/>
</dbReference>
<feature type="signal peptide" evidence="6">
    <location>
        <begin position="1"/>
        <end position="19"/>
    </location>
</feature>
<dbReference type="Pfam" id="PF01297">
    <property type="entry name" value="ZnuA"/>
    <property type="match status" value="1"/>
</dbReference>
<dbReference type="PROSITE" id="PS51257">
    <property type="entry name" value="PROKAR_LIPOPROTEIN"/>
    <property type="match status" value="1"/>
</dbReference>
<evidence type="ECO:0000256" key="1">
    <source>
        <dbReference type="ARBA" id="ARBA00004196"/>
    </source>
</evidence>
<dbReference type="RefSeq" id="WP_310023055.1">
    <property type="nucleotide sequence ID" value="NZ_JAVDUM010000018.1"/>
</dbReference>
<dbReference type="PANTHER" id="PTHR42953">
    <property type="entry name" value="HIGH-AFFINITY ZINC UPTAKE SYSTEM PROTEIN ZNUA-RELATED"/>
    <property type="match status" value="1"/>
</dbReference>
<evidence type="ECO:0000256" key="2">
    <source>
        <dbReference type="ARBA" id="ARBA00022448"/>
    </source>
</evidence>
<evidence type="ECO:0000313" key="7">
    <source>
        <dbReference type="EMBL" id="MDR6868851.1"/>
    </source>
</evidence>
<reference evidence="7 8" key="1">
    <citation type="submission" date="2023-07" db="EMBL/GenBank/DDBJ databases">
        <title>Sorghum-associated microbial communities from plants grown in Nebraska, USA.</title>
        <authorList>
            <person name="Schachtman D."/>
        </authorList>
    </citation>
    <scope>NUCLEOTIDE SEQUENCE [LARGE SCALE GENOMIC DNA]</scope>
    <source>
        <strain evidence="7 8">2980</strain>
    </source>
</reference>
<dbReference type="InterPro" id="IPR006127">
    <property type="entry name" value="ZnuA-like"/>
</dbReference>
<keyword evidence="3" id="KW-0479">Metal-binding</keyword>
<evidence type="ECO:0000313" key="8">
    <source>
        <dbReference type="Proteomes" id="UP001259347"/>
    </source>
</evidence>
<feature type="compositionally biased region" description="Polar residues" evidence="5">
    <location>
        <begin position="142"/>
        <end position="155"/>
    </location>
</feature>
<evidence type="ECO:0000256" key="3">
    <source>
        <dbReference type="ARBA" id="ARBA00022723"/>
    </source>
</evidence>
<evidence type="ECO:0000256" key="6">
    <source>
        <dbReference type="SAM" id="SignalP"/>
    </source>
</evidence>
<dbReference type="SUPFAM" id="SSF53807">
    <property type="entry name" value="Helical backbone' metal receptor"/>
    <property type="match status" value="1"/>
</dbReference>
<feature type="region of interest" description="Disordered" evidence="5">
    <location>
        <begin position="120"/>
        <end position="179"/>
    </location>
</feature>
<dbReference type="Proteomes" id="UP001259347">
    <property type="component" value="Unassembled WGS sequence"/>
</dbReference>
<keyword evidence="8" id="KW-1185">Reference proteome</keyword>
<dbReference type="Gene3D" id="3.40.50.1980">
    <property type="entry name" value="Nitrogenase molybdenum iron protein domain"/>
    <property type="match status" value="2"/>
</dbReference>
<organism evidence="7 8">
    <name type="scientific">Microbacterium resistens</name>
    <dbReference type="NCBI Taxonomy" id="156977"/>
    <lineage>
        <taxon>Bacteria</taxon>
        <taxon>Bacillati</taxon>
        <taxon>Actinomycetota</taxon>
        <taxon>Actinomycetes</taxon>
        <taxon>Micrococcales</taxon>
        <taxon>Microbacteriaceae</taxon>
        <taxon>Microbacterium</taxon>
    </lineage>
</organism>
<dbReference type="EMBL" id="JAVDUM010000018">
    <property type="protein sequence ID" value="MDR6868851.1"/>
    <property type="molecule type" value="Genomic_DNA"/>
</dbReference>
<proteinExistence type="predicted"/>
<gene>
    <name evidence="7" type="ORF">J2Y69_003477</name>
</gene>
<comment type="subcellular location">
    <subcellularLocation>
        <location evidence="1">Cell envelope</location>
    </subcellularLocation>
</comment>
<dbReference type="PANTHER" id="PTHR42953:SF1">
    <property type="entry name" value="METAL-BINDING PROTEIN HI_0362-RELATED"/>
    <property type="match status" value="1"/>
</dbReference>
<feature type="chain" id="PRO_5046785312" evidence="6">
    <location>
        <begin position="20"/>
        <end position="355"/>
    </location>
</feature>
<sequence length="355" mass="36246">MKKPLLISALVSVSALALAGCSAASSGPSATDDGRIDVVASTNVYGDIAAAIGGDRVRVTSVITSLTQDPHSYEASARDRLTVSGADLVITNGGGYDTFMDALLEGSKAPVIAAVEFSHDYPGNTGHDHAGEHSGAADDHAQSGTPTDGTPTDSAEGSADGHTEEGHADEHGDHAGHDHIEGFNEHVWFDPHTMTHMAEDVAHHLAEIDPEGAKTYEKGAADLTAQLAADEQRLDEVKQKAAGAGVFLTEPVPGYLATAAGLSDVAPAGFAEAVEEGRDVPPATLLAALDVVKGGGVRAVLTNSQTGGAETDKVVSAAKDAGIPVVAFTEILPEGKTYAEWMRDAIESLASAVGA</sequence>